<dbReference type="PRINTS" id="PR00251">
    <property type="entry name" value="BACTRLOPSIN"/>
</dbReference>
<feature type="transmembrane region" description="Helical" evidence="11">
    <location>
        <begin position="36"/>
        <end position="62"/>
    </location>
</feature>
<dbReference type="SMART" id="SM01021">
    <property type="entry name" value="Bac_rhodopsin"/>
    <property type="match status" value="1"/>
</dbReference>
<comment type="similarity">
    <text evidence="2">Belongs to the archaeal/bacterial/fungal opsin family.</text>
</comment>
<evidence type="ECO:0000256" key="11">
    <source>
        <dbReference type="SAM" id="Phobius"/>
    </source>
</evidence>
<reference evidence="12 13" key="1">
    <citation type="journal article" date="2014" name="Genome Biol. Evol.">
        <title>Acetic acid bacteria genomes reveal functional traits for adaptation to life in insect guts.</title>
        <authorList>
            <person name="Chouaia B."/>
            <person name="Gaiarsa S."/>
            <person name="Crotti E."/>
            <person name="Comandatore F."/>
            <person name="Degli Esposti M."/>
            <person name="Ricci I."/>
            <person name="Alma A."/>
            <person name="Favia G."/>
            <person name="Bandi C."/>
            <person name="Daffonchio D."/>
        </authorList>
    </citation>
    <scope>NUCLEOTIDE SEQUENCE [LARGE SCALE GENOMIC DNA]</scope>
    <source>
        <strain evidence="12 13">SF2.1</strain>
    </source>
</reference>
<evidence type="ECO:0000256" key="10">
    <source>
        <dbReference type="ARBA" id="ARBA00023170"/>
    </source>
</evidence>
<dbReference type="PANTHER" id="PTHR28286">
    <property type="match status" value="1"/>
</dbReference>
<evidence type="ECO:0000313" key="12">
    <source>
        <dbReference type="EMBL" id="CDG39315.1"/>
    </source>
</evidence>
<evidence type="ECO:0000256" key="5">
    <source>
        <dbReference type="ARBA" id="ARBA00022692"/>
    </source>
</evidence>
<dbReference type="EMBL" id="CBLX010000009">
    <property type="protein sequence ID" value="CDG39315.1"/>
    <property type="molecule type" value="Genomic_DNA"/>
</dbReference>
<dbReference type="eggNOG" id="COG5524">
    <property type="taxonomic scope" value="Bacteria"/>
</dbReference>
<dbReference type="PANTHER" id="PTHR28286:SF2">
    <property type="entry name" value="BACTERIORHODOPSIN _OPSIN, NOPA (EUROFUNG)"/>
    <property type="match status" value="1"/>
</dbReference>
<comment type="subcellular location">
    <subcellularLocation>
        <location evidence="1">Membrane</location>
        <topology evidence="1">Multi-pass membrane protein</topology>
    </subcellularLocation>
</comment>
<gene>
    <name evidence="12" type="ORF">ASAP_1270</name>
</gene>
<keyword evidence="3" id="KW-0600">Photoreceptor protein</keyword>
<dbReference type="Proteomes" id="UP000027583">
    <property type="component" value="Unassembled WGS sequence"/>
</dbReference>
<keyword evidence="9 11" id="KW-0472">Membrane</keyword>
<feature type="transmembrane region" description="Helical" evidence="11">
    <location>
        <begin position="175"/>
        <end position="194"/>
    </location>
</feature>
<feature type="transmembrane region" description="Helical" evidence="11">
    <location>
        <begin position="137"/>
        <end position="155"/>
    </location>
</feature>
<feature type="transmembrane region" description="Helical" evidence="11">
    <location>
        <begin position="82"/>
        <end position="102"/>
    </location>
</feature>
<evidence type="ECO:0000313" key="13">
    <source>
        <dbReference type="Proteomes" id="UP000027583"/>
    </source>
</evidence>
<evidence type="ECO:0000256" key="3">
    <source>
        <dbReference type="ARBA" id="ARBA00022543"/>
    </source>
</evidence>
<evidence type="ECO:0000256" key="8">
    <source>
        <dbReference type="ARBA" id="ARBA00022991"/>
    </source>
</evidence>
<evidence type="ECO:0000256" key="9">
    <source>
        <dbReference type="ARBA" id="ARBA00023136"/>
    </source>
</evidence>
<proteinExistence type="inferred from homology"/>
<sequence length="236" mass="25523">MTLTVLWLTALIMFAGGTALLLLGKRRTETEGVMSLAHGIVPIIAGCLYVAMATGQGAVLLPTDATLAGAASTTRIFWFGRYIDWVFTTPLLLVGLGFLGMFRGRKRADLLLGAVTADVIMVITAFAFSASENVVSRWIWFVLSCVAFLGVYYVIWVSQLQANRLERPEVQTAYIRSATILSVLWMVYPIILALSPDGLGIVPDSASVLIIAITDVLAKVGFGFLSLSDDRKLTTV</sequence>
<evidence type="ECO:0000256" key="2">
    <source>
        <dbReference type="ARBA" id="ARBA00008130"/>
    </source>
</evidence>
<dbReference type="GO" id="GO:0005216">
    <property type="term" value="F:monoatomic ion channel activity"/>
    <property type="evidence" value="ECO:0007669"/>
    <property type="project" value="InterPro"/>
</dbReference>
<keyword evidence="5 11" id="KW-0812">Transmembrane</keyword>
<keyword evidence="8" id="KW-0157">Chromophore</keyword>
<dbReference type="GO" id="GO:0007602">
    <property type="term" value="P:phototransduction"/>
    <property type="evidence" value="ECO:0007669"/>
    <property type="project" value="UniProtKB-KW"/>
</dbReference>
<dbReference type="PROSITE" id="PS00950">
    <property type="entry name" value="BACTERIAL_OPSIN_1"/>
    <property type="match status" value="1"/>
</dbReference>
<organism evidence="12 13">
    <name type="scientific">Asaia bogorensis</name>
    <dbReference type="NCBI Taxonomy" id="91915"/>
    <lineage>
        <taxon>Bacteria</taxon>
        <taxon>Pseudomonadati</taxon>
        <taxon>Pseudomonadota</taxon>
        <taxon>Alphaproteobacteria</taxon>
        <taxon>Acetobacterales</taxon>
        <taxon>Acetobacteraceae</taxon>
        <taxon>Asaia</taxon>
    </lineage>
</organism>
<keyword evidence="10" id="KW-0675">Receptor</keyword>
<feature type="transmembrane region" description="Helical" evidence="11">
    <location>
        <begin position="6"/>
        <end position="24"/>
    </location>
</feature>
<reference evidence="12 13" key="2">
    <citation type="journal article" date="2014" name="PLoS ONE">
        <title>Evolution of mitochondria reconstructed from the energy metabolism of living bacteria.</title>
        <authorList>
            <person name="Degli Esposti M."/>
            <person name="Chouaia B."/>
            <person name="Comandatore F."/>
            <person name="Crotti E."/>
            <person name="Sassera D."/>
            <person name="Lievens P.M."/>
            <person name="Daffonchio D."/>
            <person name="Bandi C."/>
        </authorList>
    </citation>
    <scope>NUCLEOTIDE SEQUENCE [LARGE SCALE GENOMIC DNA]</scope>
    <source>
        <strain evidence="12 13">SF2.1</strain>
    </source>
</reference>
<evidence type="ECO:0000256" key="1">
    <source>
        <dbReference type="ARBA" id="ARBA00004141"/>
    </source>
</evidence>
<dbReference type="AlphaFoldDB" id="A0A060QEG8"/>
<keyword evidence="7 11" id="KW-1133">Transmembrane helix</keyword>
<evidence type="ECO:0000256" key="4">
    <source>
        <dbReference type="ARBA" id="ARBA00022606"/>
    </source>
</evidence>
<dbReference type="Gene3D" id="1.20.1070.10">
    <property type="entry name" value="Rhodopsin 7-helix transmembrane proteins"/>
    <property type="match status" value="1"/>
</dbReference>
<comment type="caution">
    <text evidence="12">The sequence shown here is derived from an EMBL/GenBank/DDBJ whole genome shotgun (WGS) entry which is preliminary data.</text>
</comment>
<accession>A0A060QEG8</accession>
<evidence type="ECO:0000256" key="6">
    <source>
        <dbReference type="ARBA" id="ARBA00022925"/>
    </source>
</evidence>
<keyword evidence="4" id="KW-0716">Sensory transduction</keyword>
<dbReference type="InterPro" id="IPR018229">
    <property type="entry name" value="Rhodopsin_retinal_BS"/>
</dbReference>
<protein>
    <submittedName>
        <fullName evidence="12">Rhodopsin</fullName>
    </submittedName>
</protein>
<feature type="transmembrane region" description="Helical" evidence="11">
    <location>
        <begin position="206"/>
        <end position="227"/>
    </location>
</feature>
<dbReference type="GO" id="GO:0016020">
    <property type="term" value="C:membrane"/>
    <property type="evidence" value="ECO:0007669"/>
    <property type="project" value="UniProtKB-SubCell"/>
</dbReference>
<dbReference type="InterPro" id="IPR001425">
    <property type="entry name" value="Arc/bac/fun_rhodopsins"/>
</dbReference>
<dbReference type="Pfam" id="PF01036">
    <property type="entry name" value="Bac_rhodopsin"/>
    <property type="match status" value="1"/>
</dbReference>
<dbReference type="SUPFAM" id="SSF81321">
    <property type="entry name" value="Family A G protein-coupled receptor-like"/>
    <property type="match status" value="1"/>
</dbReference>
<dbReference type="GO" id="GO:0009881">
    <property type="term" value="F:photoreceptor activity"/>
    <property type="evidence" value="ECO:0007669"/>
    <property type="project" value="UniProtKB-KW"/>
</dbReference>
<keyword evidence="6" id="KW-0681">Retinal protein</keyword>
<name>A0A060QEG8_9PROT</name>
<feature type="transmembrane region" description="Helical" evidence="11">
    <location>
        <begin position="109"/>
        <end position="131"/>
    </location>
</feature>
<evidence type="ECO:0000256" key="7">
    <source>
        <dbReference type="ARBA" id="ARBA00022989"/>
    </source>
</evidence>
<dbReference type="RefSeq" id="WP_023977478.1">
    <property type="nucleotide sequence ID" value="NZ_CBLX010000009.1"/>
</dbReference>